<keyword evidence="1" id="KW-0805">Transcription regulation</keyword>
<dbReference type="eggNOG" id="COG4977">
    <property type="taxonomic scope" value="Bacteria"/>
</dbReference>
<keyword evidence="2" id="KW-0238">DNA-binding</keyword>
<dbReference type="Pfam" id="PF12833">
    <property type="entry name" value="HTH_18"/>
    <property type="match status" value="1"/>
</dbReference>
<comment type="caution">
    <text evidence="5">The sequence shown here is derived from an EMBL/GenBank/DDBJ whole genome shotgun (WGS) entry which is preliminary data.</text>
</comment>
<evidence type="ECO:0000313" key="5">
    <source>
        <dbReference type="EMBL" id="KGM48914.1"/>
    </source>
</evidence>
<dbReference type="SMART" id="SM00342">
    <property type="entry name" value="HTH_ARAC"/>
    <property type="match status" value="1"/>
</dbReference>
<gene>
    <name evidence="5" type="ORF">ATO9_09415</name>
</gene>
<dbReference type="PANTHER" id="PTHR46796:SF12">
    <property type="entry name" value="HTH-TYPE DNA-BINDING TRANSCRIPTIONAL ACTIVATOR EUTR"/>
    <property type="match status" value="1"/>
</dbReference>
<organism evidence="5 6">
    <name type="scientific">Pseudooceanicola atlanticus</name>
    <dbReference type="NCBI Taxonomy" id="1461694"/>
    <lineage>
        <taxon>Bacteria</taxon>
        <taxon>Pseudomonadati</taxon>
        <taxon>Pseudomonadota</taxon>
        <taxon>Alphaproteobacteria</taxon>
        <taxon>Rhodobacterales</taxon>
        <taxon>Paracoccaceae</taxon>
        <taxon>Pseudooceanicola</taxon>
    </lineage>
</organism>
<reference evidence="5 6" key="1">
    <citation type="journal article" date="2015" name="Antonie Van Leeuwenhoek">
        <title>Pseudooceanicola atlanticus gen. nov. sp. nov., isolated from surface seawater of the Atlantic Ocean and reclassification of Oceanicola batsensis, Oceanicola marinus, Oceanicola nitratireducens, Oceanicola nanhaiensis, Oceanicola antarcticus and Oceanicola flagellatus, as Pseudooceanicola batsensis comb. nov., Pseudooceanicola marinus comb. nov., Pseudooceanicola nitratireducens comb. nov., Pseudooceanicola nanhaiensis comb. nov., Pseudooceanicola antarcticus comb. nov., and Pseudooceanicola flagellatus comb. nov.</title>
        <authorList>
            <person name="Lai Q."/>
            <person name="Li G."/>
            <person name="Liu X."/>
            <person name="Du Y."/>
            <person name="Sun F."/>
            <person name="Shao Z."/>
        </authorList>
    </citation>
    <scope>NUCLEOTIDE SEQUENCE [LARGE SCALE GENOMIC DNA]</scope>
    <source>
        <strain evidence="5 6">22II-s11g</strain>
    </source>
</reference>
<dbReference type="STRING" id="1461694.ATO9_09415"/>
<dbReference type="InterPro" id="IPR050204">
    <property type="entry name" value="AraC_XylS_family_regulators"/>
</dbReference>
<protein>
    <submittedName>
        <fullName evidence="5">AraC family transcriptional regulator</fullName>
    </submittedName>
</protein>
<dbReference type="Gene3D" id="1.10.10.60">
    <property type="entry name" value="Homeodomain-like"/>
    <property type="match status" value="1"/>
</dbReference>
<dbReference type="InterPro" id="IPR018060">
    <property type="entry name" value="HTH_AraC"/>
</dbReference>
<evidence type="ECO:0000256" key="2">
    <source>
        <dbReference type="ARBA" id="ARBA00023125"/>
    </source>
</evidence>
<feature type="domain" description="HTH araC/xylS-type" evidence="4">
    <location>
        <begin position="212"/>
        <end position="311"/>
    </location>
</feature>
<dbReference type="GO" id="GO:0043565">
    <property type="term" value="F:sequence-specific DNA binding"/>
    <property type="evidence" value="ECO:0007669"/>
    <property type="project" value="InterPro"/>
</dbReference>
<dbReference type="OrthoDB" id="7285481at2"/>
<evidence type="ECO:0000259" key="4">
    <source>
        <dbReference type="PROSITE" id="PS01124"/>
    </source>
</evidence>
<accession>A0A0A0EEV5</accession>
<evidence type="ECO:0000256" key="1">
    <source>
        <dbReference type="ARBA" id="ARBA00023015"/>
    </source>
</evidence>
<dbReference type="RefSeq" id="WP_043748580.1">
    <property type="nucleotide sequence ID" value="NZ_AQQX01000003.1"/>
</dbReference>
<dbReference type="EMBL" id="AQQX01000003">
    <property type="protein sequence ID" value="KGM48914.1"/>
    <property type="molecule type" value="Genomic_DNA"/>
</dbReference>
<dbReference type="PROSITE" id="PS00041">
    <property type="entry name" value="HTH_ARAC_FAMILY_1"/>
    <property type="match status" value="1"/>
</dbReference>
<sequence length="327" mass="36459">MLSYHSKHWEESARSRADFGSLLFSAPDHFNMSKGRDRKLIVNSADFPDIGTSLLSVTSSGHEIDLADDKYLTVMIPTHGQTHVHMDRRKTVIQEGSALALGPSERWTRVEKGRHRDFRANLAKISLDAAPLRHVLPVVTDDPVLPTAPKALAGFRALMHYLFSDLASPMPTLIHRPASDLFAALVLEHIRMMFQTGMDRIMNEKPQHSLVSRAEEFMVANLGEPLTVPIMAEALGVSVRQLQDAFRQSVKQSPWERLTAHRLDKARRNLLAGGGDTVTAIAFDCGFSHLGRFAQTYRATFGEAPSATLRRGRMRRSANRIDDTQTG</sequence>
<dbReference type="GO" id="GO:0003700">
    <property type="term" value="F:DNA-binding transcription factor activity"/>
    <property type="evidence" value="ECO:0007669"/>
    <property type="project" value="InterPro"/>
</dbReference>
<dbReference type="AlphaFoldDB" id="A0A0A0EEV5"/>
<dbReference type="InterPro" id="IPR009057">
    <property type="entry name" value="Homeodomain-like_sf"/>
</dbReference>
<name>A0A0A0EEV5_9RHOB</name>
<proteinExistence type="predicted"/>
<dbReference type="Proteomes" id="UP000030004">
    <property type="component" value="Unassembled WGS sequence"/>
</dbReference>
<evidence type="ECO:0000313" key="6">
    <source>
        <dbReference type="Proteomes" id="UP000030004"/>
    </source>
</evidence>
<keyword evidence="6" id="KW-1185">Reference proteome</keyword>
<keyword evidence="3" id="KW-0804">Transcription</keyword>
<dbReference type="InterPro" id="IPR018062">
    <property type="entry name" value="HTH_AraC-typ_CS"/>
</dbReference>
<dbReference type="PROSITE" id="PS01124">
    <property type="entry name" value="HTH_ARAC_FAMILY_2"/>
    <property type="match status" value="1"/>
</dbReference>
<dbReference type="SUPFAM" id="SSF46689">
    <property type="entry name" value="Homeodomain-like"/>
    <property type="match status" value="2"/>
</dbReference>
<evidence type="ECO:0000256" key="3">
    <source>
        <dbReference type="ARBA" id="ARBA00023163"/>
    </source>
</evidence>
<dbReference type="PANTHER" id="PTHR46796">
    <property type="entry name" value="HTH-TYPE TRANSCRIPTIONAL ACTIVATOR RHAS-RELATED"/>
    <property type="match status" value="1"/>
</dbReference>